<keyword evidence="2" id="KW-1185">Reference proteome</keyword>
<evidence type="ECO:0000313" key="1">
    <source>
        <dbReference type="EMBL" id="SDD54457.1"/>
    </source>
</evidence>
<name>A0A1G6VN60_PEPNI</name>
<dbReference type="RefSeq" id="WP_242868949.1">
    <property type="nucleotide sequence ID" value="NZ_FNAF01000004.1"/>
</dbReference>
<organism evidence="1 2">
    <name type="scientific">Peptococcus niger</name>
    <dbReference type="NCBI Taxonomy" id="2741"/>
    <lineage>
        <taxon>Bacteria</taxon>
        <taxon>Bacillati</taxon>
        <taxon>Bacillota</taxon>
        <taxon>Clostridia</taxon>
        <taxon>Eubacteriales</taxon>
        <taxon>Peptococcaceae</taxon>
        <taxon>Peptococcus</taxon>
    </lineage>
</organism>
<dbReference type="AlphaFoldDB" id="A0A1G6VN60"/>
<protein>
    <recommendedName>
        <fullName evidence="3">Elp3/MiaA/NifB-like radical SAM core domain-containing protein</fullName>
    </recommendedName>
</protein>
<gene>
    <name evidence="1" type="ORF">SAMN04489866_10475</name>
</gene>
<accession>A0A1G6VN60</accession>
<dbReference type="Proteomes" id="UP000198995">
    <property type="component" value="Unassembled WGS sequence"/>
</dbReference>
<evidence type="ECO:0008006" key="3">
    <source>
        <dbReference type="Google" id="ProtNLM"/>
    </source>
</evidence>
<dbReference type="STRING" id="2741.SAMN04489866_10475"/>
<dbReference type="EMBL" id="FNAF01000004">
    <property type="protein sequence ID" value="SDD54457.1"/>
    <property type="molecule type" value="Genomic_DNA"/>
</dbReference>
<proteinExistence type="predicted"/>
<sequence length="255" mass="28312">MQSFFDTAIIAAISKGGIVIKTLNRYGIVAEKDPREIVLLRGKGCAWSACRYCDYHLDRSADADANYAINAAALAQVDGRYGHLEAVNSGSFCDLDDRSMNAVLDTCRAKNISKLTIECHWRDRESLPPLRDRCRRQGLELKVSSGIETFDGLVREAYLNKGIPADITPAQLAEHFDQTCLLFGLPGQHLAQMVQDLAIGLTYFDRVTLNIFTPNTRAIKPDPAVIDTFKTHILPLIKDNPRVDILMQNTDFGIG</sequence>
<evidence type="ECO:0000313" key="2">
    <source>
        <dbReference type="Proteomes" id="UP000198995"/>
    </source>
</evidence>
<reference evidence="1 2" key="1">
    <citation type="submission" date="2016-10" db="EMBL/GenBank/DDBJ databases">
        <authorList>
            <person name="de Groot N.N."/>
        </authorList>
    </citation>
    <scope>NUCLEOTIDE SEQUENCE [LARGE SCALE GENOMIC DNA]</scope>
    <source>
        <strain evidence="1 2">DSM 20475</strain>
    </source>
</reference>